<gene>
    <name evidence="2" type="ORF">KHB02_16150</name>
</gene>
<feature type="transmembrane region" description="Helical" evidence="1">
    <location>
        <begin position="143"/>
        <end position="166"/>
    </location>
</feature>
<feature type="transmembrane region" description="Helical" evidence="1">
    <location>
        <begin position="61"/>
        <end position="81"/>
    </location>
</feature>
<accession>A0A942T034</accession>
<feature type="transmembrane region" description="Helical" evidence="1">
    <location>
        <begin position="375"/>
        <end position="395"/>
    </location>
</feature>
<feature type="transmembrane region" description="Helical" evidence="1">
    <location>
        <begin position="25"/>
        <end position="49"/>
    </location>
</feature>
<feature type="transmembrane region" description="Helical" evidence="1">
    <location>
        <begin position="308"/>
        <end position="328"/>
    </location>
</feature>
<feature type="transmembrane region" description="Helical" evidence="1">
    <location>
        <begin position="214"/>
        <end position="235"/>
    </location>
</feature>
<protein>
    <submittedName>
        <fullName evidence="2">Uncharacterized protein</fullName>
    </submittedName>
</protein>
<proteinExistence type="predicted"/>
<feature type="transmembrane region" description="Helical" evidence="1">
    <location>
        <begin position="469"/>
        <end position="490"/>
    </location>
</feature>
<sequence>MTDRLRAARGVWRDRRARTAGDRAYLAYALVMLVLIVGAPVLRAAWLGLTERATAEALTEPGAAVVAAVATLGVWAVALVVGRERGPAVAPPFLAHALLSSDLRRRVVFRAAATAGIVVAALLGAAIATFLGAAVAASGSVPASAVVGFAVRGLLIGAVAGVGWLLGEAMPRIGLAAATTLLAVAVLLAGTASRTAAAVAPFSAWAWIGPRPDAAATVVLAVVALVGIAAVPALLDRTDGATVTAQSARWDAVVAHTATLDFDAATQSYQARPASGRRWRAVPGGAAHPVRLVLLRDVVGAARTPARLIAGVLSITAAGLLLTVAGAAAGAPAVLLGALAAALLWAGTAPISRGLHHVAQVSRDQPLYGIPDGPLLALHTVFPTVLTVVVTSTVVAVGGGVLLPAAAALPVVVVAARASNALRGPAPTFLMVPAPSAVGDPMPLLRVLWALDAPLFAVLAGAAAGTGAAGVGAFLTVVAVVALGLLVRFARRT</sequence>
<dbReference type="EMBL" id="JAGYPE010000002">
    <property type="protein sequence ID" value="MBS4182927.1"/>
    <property type="molecule type" value="Genomic_DNA"/>
</dbReference>
<evidence type="ECO:0000256" key="1">
    <source>
        <dbReference type="SAM" id="Phobius"/>
    </source>
</evidence>
<keyword evidence="1" id="KW-0472">Membrane</keyword>
<feature type="transmembrane region" description="Helical" evidence="1">
    <location>
        <begin position="107"/>
        <end position="137"/>
    </location>
</feature>
<evidence type="ECO:0000313" key="2">
    <source>
        <dbReference type="EMBL" id="MBS4182927.1"/>
    </source>
</evidence>
<feature type="transmembrane region" description="Helical" evidence="1">
    <location>
        <begin position="173"/>
        <end position="194"/>
    </location>
</feature>
<feature type="transmembrane region" description="Helical" evidence="1">
    <location>
        <begin position="401"/>
        <end position="422"/>
    </location>
</feature>
<keyword evidence="1" id="KW-1133">Transmembrane helix</keyword>
<feature type="transmembrane region" description="Helical" evidence="1">
    <location>
        <begin position="334"/>
        <end position="355"/>
    </location>
</feature>
<reference evidence="2" key="1">
    <citation type="submission" date="2021-05" db="EMBL/GenBank/DDBJ databases">
        <title>Novel Bacillus species.</title>
        <authorList>
            <person name="Liu G."/>
        </authorList>
    </citation>
    <scope>NUCLEOTIDE SEQUENCE</scope>
    <source>
        <strain evidence="2">FJAT-50051</strain>
    </source>
</reference>
<keyword evidence="1" id="KW-0812">Transmembrane</keyword>
<comment type="caution">
    <text evidence="2">The sequence shown here is derived from an EMBL/GenBank/DDBJ whole genome shotgun (WGS) entry which is preliminary data.</text>
</comment>
<dbReference type="AlphaFoldDB" id="A0A942T034"/>
<organism evidence="2">
    <name type="scientific">Neobacillus citreus</name>
    <dbReference type="NCBI Taxonomy" id="2833578"/>
    <lineage>
        <taxon>Bacteria</taxon>
        <taxon>Bacillati</taxon>
        <taxon>Bacillota</taxon>
        <taxon>Bacilli</taxon>
        <taxon>Bacillales</taxon>
        <taxon>Bacillaceae</taxon>
        <taxon>Neobacillus</taxon>
    </lineage>
</organism>
<name>A0A942T034_9BACI</name>